<dbReference type="PANTHER" id="PTHR11403:SF7">
    <property type="entry name" value="CYTOCHROME C OXIDASE SUBUNIT 3"/>
    <property type="match status" value="1"/>
</dbReference>
<evidence type="ECO:0000256" key="2">
    <source>
        <dbReference type="ARBA" id="ARBA00010581"/>
    </source>
</evidence>
<dbReference type="SUPFAM" id="SSF81452">
    <property type="entry name" value="Cytochrome c oxidase subunit III-like"/>
    <property type="match status" value="1"/>
</dbReference>
<dbReference type="PANTHER" id="PTHR11403">
    <property type="entry name" value="CYTOCHROME C OXIDASE SUBUNIT III"/>
    <property type="match status" value="1"/>
</dbReference>
<keyword evidence="7" id="KW-0472">Membrane</keyword>
<keyword evidence="5" id="KW-1278">Translocase</keyword>
<dbReference type="EC" id="7.1.1.9" evidence="3"/>
<dbReference type="Proteomes" id="UP000199561">
    <property type="component" value="Unassembled WGS sequence"/>
</dbReference>
<evidence type="ECO:0000256" key="10">
    <source>
        <dbReference type="RuleBase" id="RU003376"/>
    </source>
</evidence>
<dbReference type="InterPro" id="IPR035973">
    <property type="entry name" value="Cyt_c_oxidase_su3-like_sf"/>
</dbReference>
<organism evidence="11 12">
    <name type="scientific">Nitrosomonas nitrosa</name>
    <dbReference type="NCBI Taxonomy" id="52442"/>
    <lineage>
        <taxon>Bacteria</taxon>
        <taxon>Pseudomonadati</taxon>
        <taxon>Pseudomonadota</taxon>
        <taxon>Betaproteobacteria</taxon>
        <taxon>Nitrosomonadales</taxon>
        <taxon>Nitrosomonadaceae</taxon>
        <taxon>Nitrosomonas</taxon>
    </lineage>
</organism>
<dbReference type="AlphaFoldDB" id="A0A1I4NXF0"/>
<dbReference type="Gene3D" id="1.20.120.80">
    <property type="entry name" value="Cytochrome c oxidase, subunit III, four-helix bundle"/>
    <property type="match status" value="1"/>
</dbReference>
<evidence type="ECO:0000256" key="6">
    <source>
        <dbReference type="ARBA" id="ARBA00022989"/>
    </source>
</evidence>
<dbReference type="GO" id="GO:0004129">
    <property type="term" value="F:cytochrome-c oxidase activity"/>
    <property type="evidence" value="ECO:0007669"/>
    <property type="project" value="UniProtKB-EC"/>
</dbReference>
<keyword evidence="4 10" id="KW-0812">Transmembrane</keyword>
<dbReference type="InterPro" id="IPR033945">
    <property type="entry name" value="Cyt_c_oxase_su3_dom"/>
</dbReference>
<gene>
    <name evidence="11" type="ORF">SAMN05421880_10959</name>
</gene>
<protein>
    <recommendedName>
        <fullName evidence="3">cytochrome-c oxidase</fullName>
        <ecNumber evidence="3">7.1.1.9</ecNumber>
    </recommendedName>
    <alternativeName>
        <fullName evidence="8">Cytochrome aa3 subunit 3</fullName>
    </alternativeName>
    <alternativeName>
        <fullName evidence="9">Cytochrome c oxidase polypeptide III</fullName>
    </alternativeName>
</protein>
<dbReference type="RefSeq" id="WP_090667659.1">
    <property type="nucleotide sequence ID" value="NZ_FOUF01000009.1"/>
</dbReference>
<keyword evidence="12" id="KW-1185">Reference proteome</keyword>
<dbReference type="InterPro" id="IPR024791">
    <property type="entry name" value="Cyt_c/ubiquinol_Oxase_su3"/>
</dbReference>
<dbReference type="Gene3D" id="1.10.287.70">
    <property type="match status" value="1"/>
</dbReference>
<evidence type="ECO:0000313" key="12">
    <source>
        <dbReference type="Proteomes" id="UP000199561"/>
    </source>
</evidence>
<dbReference type="InterPro" id="IPR000298">
    <property type="entry name" value="Cyt_c_oxidase-like_su3"/>
</dbReference>
<dbReference type="CDD" id="cd01665">
    <property type="entry name" value="Cyt_c_Oxidase_III"/>
    <property type="match status" value="1"/>
</dbReference>
<reference evidence="11 12" key="1">
    <citation type="submission" date="2016-10" db="EMBL/GenBank/DDBJ databases">
        <authorList>
            <person name="de Groot N.N."/>
        </authorList>
    </citation>
    <scope>NUCLEOTIDE SEQUENCE [LARGE SCALE GENOMIC DNA]</scope>
    <source>
        <strain evidence="11 12">Nm146</strain>
    </source>
</reference>
<evidence type="ECO:0000256" key="5">
    <source>
        <dbReference type="ARBA" id="ARBA00022967"/>
    </source>
</evidence>
<dbReference type="FunFam" id="1.20.120.80:FF:000003">
    <property type="entry name" value="Cytochrome c oxidase subunit 3"/>
    <property type="match status" value="1"/>
</dbReference>
<name>A0A1I4NXF0_9PROT</name>
<dbReference type="EMBL" id="FOUF01000009">
    <property type="protein sequence ID" value="SFM20234.1"/>
    <property type="molecule type" value="Genomic_DNA"/>
</dbReference>
<comment type="subcellular location">
    <subcellularLocation>
        <location evidence="10">Cell membrane</location>
        <topology evidence="10">Multi-pass membrane protein</topology>
    </subcellularLocation>
    <subcellularLocation>
        <location evidence="1">Membrane</location>
        <topology evidence="1">Multi-pass membrane protein</topology>
    </subcellularLocation>
</comment>
<dbReference type="GO" id="GO:0005886">
    <property type="term" value="C:plasma membrane"/>
    <property type="evidence" value="ECO:0007669"/>
    <property type="project" value="UniProtKB-SubCell"/>
</dbReference>
<comment type="similarity">
    <text evidence="2 10">Belongs to the cytochrome c oxidase subunit 3 family.</text>
</comment>
<sequence length="282" mass="31759">MSQGTGHYYVPAPSKWPIVGSAALFFLGFGAVFTMNKMPIGYWSLAIGFAILIYMLFGWFGDVARESESGKYGKQEDKAFRWGMSWFIFSEVMFFAAFFGALFYMRVLSIPWLADAEHDLLWPEFAGGWPTAGPGITEQFTPMGAWGLPAINTFLLLSSGVTVTLAHWALKENKREALKMWLLATIALGFIFLGCQIYEYGHAYADLNLKLTSGAYGSTFFMLTGFHGFHVTLGAIMLTVIYFRCAAGHFKPENHFGFEGVAWYWHFVDVVWLGLFIFVYLV</sequence>
<evidence type="ECO:0000256" key="7">
    <source>
        <dbReference type="ARBA" id="ARBA00023136"/>
    </source>
</evidence>
<proteinExistence type="inferred from homology"/>
<dbReference type="STRING" id="52442.SAMN05421880_10959"/>
<evidence type="ECO:0000256" key="8">
    <source>
        <dbReference type="ARBA" id="ARBA00031400"/>
    </source>
</evidence>
<keyword evidence="6" id="KW-1133">Transmembrane helix</keyword>
<accession>A0A1I4NXF0</accession>
<dbReference type="InterPro" id="IPR013833">
    <property type="entry name" value="Cyt_c_oxidase_su3_a-hlx"/>
</dbReference>
<evidence type="ECO:0000256" key="9">
    <source>
        <dbReference type="ARBA" id="ARBA00031625"/>
    </source>
</evidence>
<evidence type="ECO:0000256" key="4">
    <source>
        <dbReference type="ARBA" id="ARBA00022692"/>
    </source>
</evidence>
<dbReference type="PROSITE" id="PS50253">
    <property type="entry name" value="COX3"/>
    <property type="match status" value="1"/>
</dbReference>
<dbReference type="GO" id="GO:0019646">
    <property type="term" value="P:aerobic electron transport chain"/>
    <property type="evidence" value="ECO:0007669"/>
    <property type="project" value="InterPro"/>
</dbReference>
<evidence type="ECO:0000313" key="11">
    <source>
        <dbReference type="EMBL" id="SFM20234.1"/>
    </source>
</evidence>
<evidence type="ECO:0000256" key="3">
    <source>
        <dbReference type="ARBA" id="ARBA00012949"/>
    </source>
</evidence>
<dbReference type="Pfam" id="PF00510">
    <property type="entry name" value="COX3"/>
    <property type="match status" value="1"/>
</dbReference>
<evidence type="ECO:0000256" key="1">
    <source>
        <dbReference type="ARBA" id="ARBA00004141"/>
    </source>
</evidence>